<name>A0A371Z4H6_9PROT</name>
<evidence type="ECO:0000313" key="3">
    <source>
        <dbReference type="Proteomes" id="UP000262371"/>
    </source>
</evidence>
<gene>
    <name evidence="2" type="ORF">DY926_01020</name>
</gene>
<sequence length="95" mass="11106">LQRHGMSRLPDIEGDKPKRQRFRRYPIGFFHLDIAAVQTAEGKLHLFVAIDRTSKFAVVQLADKANRRTAWEFLEHLLRVVPYRIHTILTDNGIQ</sequence>
<dbReference type="InterPro" id="IPR001584">
    <property type="entry name" value="Integrase_cat-core"/>
</dbReference>
<feature type="non-terminal residue" evidence="2">
    <location>
        <position position="1"/>
    </location>
</feature>
<evidence type="ECO:0000259" key="1">
    <source>
        <dbReference type="PROSITE" id="PS50994"/>
    </source>
</evidence>
<comment type="caution">
    <text evidence="2">The sequence shown here is derived from an EMBL/GenBank/DDBJ whole genome shotgun (WGS) entry which is preliminary data.</text>
</comment>
<dbReference type="Gene3D" id="3.30.420.10">
    <property type="entry name" value="Ribonuclease H-like superfamily/Ribonuclease H"/>
    <property type="match status" value="1"/>
</dbReference>
<organism evidence="2 3">
    <name type="scientific">Komagataeibacter melaceti</name>
    <dbReference type="NCBI Taxonomy" id="2766577"/>
    <lineage>
        <taxon>Bacteria</taxon>
        <taxon>Pseudomonadati</taxon>
        <taxon>Pseudomonadota</taxon>
        <taxon>Alphaproteobacteria</taxon>
        <taxon>Acetobacterales</taxon>
        <taxon>Acetobacteraceae</taxon>
        <taxon>Komagataeibacter</taxon>
    </lineage>
</organism>
<dbReference type="EMBL" id="QUWV01000009">
    <property type="protein sequence ID" value="RFD21394.1"/>
    <property type="molecule type" value="Genomic_DNA"/>
</dbReference>
<dbReference type="PROSITE" id="PS50994">
    <property type="entry name" value="INTEGRASE"/>
    <property type="match status" value="1"/>
</dbReference>
<feature type="domain" description="Integrase catalytic" evidence="1">
    <location>
        <begin position="22"/>
        <end position="95"/>
    </location>
</feature>
<protein>
    <submittedName>
        <fullName evidence="2">IS481 family transposase</fullName>
    </submittedName>
</protein>
<evidence type="ECO:0000313" key="2">
    <source>
        <dbReference type="EMBL" id="RFD21394.1"/>
    </source>
</evidence>
<dbReference type="Proteomes" id="UP000262371">
    <property type="component" value="Unassembled WGS sequence"/>
</dbReference>
<feature type="non-terminal residue" evidence="2">
    <location>
        <position position="95"/>
    </location>
</feature>
<proteinExistence type="predicted"/>
<keyword evidence="3" id="KW-1185">Reference proteome</keyword>
<dbReference type="InterPro" id="IPR012337">
    <property type="entry name" value="RNaseH-like_sf"/>
</dbReference>
<accession>A0A371Z4H6</accession>
<dbReference type="InterPro" id="IPR036397">
    <property type="entry name" value="RNaseH_sf"/>
</dbReference>
<dbReference type="SUPFAM" id="SSF53098">
    <property type="entry name" value="Ribonuclease H-like"/>
    <property type="match status" value="1"/>
</dbReference>
<dbReference type="AlphaFoldDB" id="A0A371Z4H6"/>
<reference evidence="2 3" key="1">
    <citation type="submission" date="2018-08" db="EMBL/GenBank/DDBJ databases">
        <title>Komagataeibacter sp. AV 382.</title>
        <authorList>
            <person name="Skraban J."/>
            <person name="Trcek J."/>
        </authorList>
    </citation>
    <scope>NUCLEOTIDE SEQUENCE [LARGE SCALE GENOMIC DNA]</scope>
    <source>
        <strain evidence="2 3">AV 382</strain>
    </source>
</reference>
<dbReference type="GO" id="GO:0015074">
    <property type="term" value="P:DNA integration"/>
    <property type="evidence" value="ECO:0007669"/>
    <property type="project" value="InterPro"/>
</dbReference>
<dbReference type="GO" id="GO:0003676">
    <property type="term" value="F:nucleic acid binding"/>
    <property type="evidence" value="ECO:0007669"/>
    <property type="project" value="InterPro"/>
</dbReference>